<keyword evidence="4" id="KW-1185">Reference proteome</keyword>
<evidence type="ECO:0000259" key="2">
    <source>
        <dbReference type="Pfam" id="PF21671"/>
    </source>
</evidence>
<accession>A0A165Z5E2</accession>
<dbReference type="Pfam" id="PF21671">
    <property type="entry name" value="CPL1-like"/>
    <property type="match status" value="1"/>
</dbReference>
<feature type="signal peptide" evidence="1">
    <location>
        <begin position="1"/>
        <end position="17"/>
    </location>
</feature>
<evidence type="ECO:0000313" key="3">
    <source>
        <dbReference type="EMBL" id="KZT33953.1"/>
    </source>
</evidence>
<feature type="domain" description="Protein CPL1-like" evidence="2">
    <location>
        <begin position="139"/>
        <end position="193"/>
    </location>
</feature>
<reference evidence="3 4" key="1">
    <citation type="journal article" date="2016" name="Mol. Biol. Evol.">
        <title>Comparative Genomics of Early-Diverging Mushroom-Forming Fungi Provides Insights into the Origins of Lignocellulose Decay Capabilities.</title>
        <authorList>
            <person name="Nagy L.G."/>
            <person name="Riley R."/>
            <person name="Tritt A."/>
            <person name="Adam C."/>
            <person name="Daum C."/>
            <person name="Floudas D."/>
            <person name="Sun H."/>
            <person name="Yadav J.S."/>
            <person name="Pangilinan J."/>
            <person name="Larsson K.H."/>
            <person name="Matsuura K."/>
            <person name="Barry K."/>
            <person name="Labutti K."/>
            <person name="Kuo R."/>
            <person name="Ohm R.A."/>
            <person name="Bhattacharya S.S."/>
            <person name="Shirouzu T."/>
            <person name="Yoshinaga Y."/>
            <person name="Martin F.M."/>
            <person name="Grigoriev I.V."/>
            <person name="Hibbett D.S."/>
        </authorList>
    </citation>
    <scope>NUCLEOTIDE SEQUENCE [LARGE SCALE GENOMIC DNA]</scope>
    <source>
        <strain evidence="3 4">HHB10207 ss-3</strain>
    </source>
</reference>
<organism evidence="3 4">
    <name type="scientific">Sistotremastrum suecicum HHB10207 ss-3</name>
    <dbReference type="NCBI Taxonomy" id="1314776"/>
    <lineage>
        <taxon>Eukaryota</taxon>
        <taxon>Fungi</taxon>
        <taxon>Dikarya</taxon>
        <taxon>Basidiomycota</taxon>
        <taxon>Agaricomycotina</taxon>
        <taxon>Agaricomycetes</taxon>
        <taxon>Sistotremastrales</taxon>
        <taxon>Sistotremastraceae</taxon>
        <taxon>Sistotremastrum</taxon>
    </lineage>
</organism>
<keyword evidence="1" id="KW-0732">Signal</keyword>
<protein>
    <recommendedName>
        <fullName evidence="2">Protein CPL1-like domain-containing protein</fullName>
    </recommendedName>
</protein>
<sequence length="207" mass="21737">MFRNIFLALAIALPVFSQGIITPDAACQGNAFLEPVEEVIGVKKNGKPITELVCVCENINGVIKPFKKGCTAEIIFTSLVPTCQGVCTAPASPSKKAKRSDIRSQVKLLPDGSPSPCTANTVACPIPNATSLTGSASEFECVSPEEDIDNCGGCASTGEGVSCAEVPGVRGTTCSRGRCEIFSCARGYVLRTDIDGSKYCRKTFNQS</sequence>
<name>A0A165Z5E2_9AGAM</name>
<dbReference type="PANTHER" id="PTHR35192">
    <property type="entry name" value="PROTEIN, PUTATIVE-RELATED"/>
    <property type="match status" value="1"/>
</dbReference>
<proteinExistence type="predicted"/>
<dbReference type="AlphaFoldDB" id="A0A165Z5E2"/>
<dbReference type="InterPro" id="IPR038955">
    <property type="entry name" value="PriA/CPL1_fungi"/>
</dbReference>
<evidence type="ECO:0000256" key="1">
    <source>
        <dbReference type="SAM" id="SignalP"/>
    </source>
</evidence>
<dbReference type="InterPro" id="IPR048661">
    <property type="entry name" value="CPL1-like"/>
</dbReference>
<dbReference type="EMBL" id="KV428208">
    <property type="protein sequence ID" value="KZT33953.1"/>
    <property type="molecule type" value="Genomic_DNA"/>
</dbReference>
<evidence type="ECO:0000313" key="4">
    <source>
        <dbReference type="Proteomes" id="UP000076798"/>
    </source>
</evidence>
<dbReference type="OrthoDB" id="439917at2759"/>
<dbReference type="STRING" id="1314776.A0A165Z5E2"/>
<feature type="chain" id="PRO_5007869788" description="Protein CPL1-like domain-containing protein" evidence="1">
    <location>
        <begin position="18"/>
        <end position="207"/>
    </location>
</feature>
<gene>
    <name evidence="3" type="ORF">SISSUDRAFT_1027150</name>
</gene>
<dbReference type="PANTHER" id="PTHR35192:SF2">
    <property type="entry name" value="APPLE DOMAIN-CONTAINING PROTEIN"/>
    <property type="match status" value="1"/>
</dbReference>
<dbReference type="Proteomes" id="UP000076798">
    <property type="component" value="Unassembled WGS sequence"/>
</dbReference>